<accession>A0A2G8SZ26</accession>
<organism evidence="1 2">
    <name type="scientific">Massilia psychrophila</name>
    <dbReference type="NCBI Taxonomy" id="1603353"/>
    <lineage>
        <taxon>Bacteria</taxon>
        <taxon>Pseudomonadati</taxon>
        <taxon>Pseudomonadota</taxon>
        <taxon>Betaproteobacteria</taxon>
        <taxon>Burkholderiales</taxon>
        <taxon>Oxalobacteraceae</taxon>
        <taxon>Telluria group</taxon>
        <taxon>Massilia</taxon>
    </lineage>
</organism>
<evidence type="ECO:0000313" key="1">
    <source>
        <dbReference type="EMBL" id="PIL38973.1"/>
    </source>
</evidence>
<dbReference type="Proteomes" id="UP000228593">
    <property type="component" value="Unassembled WGS sequence"/>
</dbReference>
<dbReference type="SUPFAM" id="SSF69322">
    <property type="entry name" value="Tricorn protease domain 2"/>
    <property type="match status" value="1"/>
</dbReference>
<reference evidence="1 2" key="1">
    <citation type="submission" date="2017-10" db="EMBL/GenBank/DDBJ databases">
        <title>Massilia psychrophilum sp. nov., a novel purple-pigmented bacterium isolated from Tianshan glacier, Xinjiang Municipality, China.</title>
        <authorList>
            <person name="Wang H."/>
        </authorList>
    </citation>
    <scope>NUCLEOTIDE SEQUENCE [LARGE SCALE GENOMIC DNA]</scope>
    <source>
        <strain evidence="1 2">JCM 30813</strain>
    </source>
</reference>
<dbReference type="EMBL" id="PDOB01000025">
    <property type="protein sequence ID" value="PIL38973.1"/>
    <property type="molecule type" value="Genomic_DNA"/>
</dbReference>
<dbReference type="AlphaFoldDB" id="A0A2G8SZ26"/>
<proteinExistence type="predicted"/>
<protein>
    <submittedName>
        <fullName evidence="1">Uncharacterized protein</fullName>
    </submittedName>
</protein>
<evidence type="ECO:0000313" key="2">
    <source>
        <dbReference type="Proteomes" id="UP000228593"/>
    </source>
</evidence>
<keyword evidence="2" id="KW-1185">Reference proteome</keyword>
<comment type="caution">
    <text evidence="1">The sequence shown here is derived from an EMBL/GenBank/DDBJ whole genome shotgun (WGS) entry which is preliminary data.</text>
</comment>
<gene>
    <name evidence="1" type="ORF">CR103_14925</name>
</gene>
<name>A0A2G8SZ26_9BURK</name>
<sequence length="365" mass="37839">MYITALITTGAGQLSAAPVTGVGDNLEALGVSVIANGERLIVVAGRRSPGKDFGPFVEVGLVVVPVAGGAGAFTKIPELDGSRADDIQYTFSNSGDLYFTKAAGAGAIRLGKVRNGRFVGVDLVLPTELASGDLSVQNIEALDDGGLDIGVRSRGNGSLVTLNPDLSVKAIRPIARSAEFQAALRLRGSSDRFVVVSSNGSPGLAAQVANELELRTADLGSTLRRHQVNGLVSRPQQSPDGKRFVVSTRSTIPGLVTAHLFDAALAPVKSLVIVQKPSYPLPVGVLLSNTRLVALHPENGKCFATVADSRDGQQLERRDVSDMPGSRCVKVVGVIAGANLMLVTTTMRATADGASASIATRVVPL</sequence>